<dbReference type="NCBIfam" id="NF004014">
    <property type="entry name" value="PRK05477.1-4"/>
    <property type="match status" value="1"/>
</dbReference>
<dbReference type="RefSeq" id="WP_089863510.1">
    <property type="nucleotide sequence ID" value="NZ_FNGL01000002.1"/>
</dbReference>
<evidence type="ECO:0000259" key="11">
    <source>
        <dbReference type="SMART" id="SM00845"/>
    </source>
</evidence>
<dbReference type="GeneID" id="70577961"/>
<keyword evidence="6 10" id="KW-0648">Protein biosynthesis</keyword>
<evidence type="ECO:0000256" key="9">
    <source>
        <dbReference type="ARBA" id="ARBA00047913"/>
    </source>
</evidence>
<name>A0A240AX95_CLOCO</name>
<keyword evidence="12" id="KW-0808">Transferase</keyword>
<comment type="subunit">
    <text evidence="2 10">Heterotrimer of A, B and C subunits.</text>
</comment>
<keyword evidence="4 10" id="KW-0547">Nucleotide-binding</keyword>
<dbReference type="SMART" id="SM00845">
    <property type="entry name" value="GatB_Yqey"/>
    <property type="match status" value="1"/>
</dbReference>
<dbReference type="InterPro" id="IPR006075">
    <property type="entry name" value="Asn/Gln-tRNA_Trfase_suB/E_cat"/>
</dbReference>
<dbReference type="InterPro" id="IPR023168">
    <property type="entry name" value="GatB_Yqey_C_2"/>
</dbReference>
<comment type="catalytic activity">
    <reaction evidence="9 10">
        <text>L-glutamyl-tRNA(Gln) + L-glutamine + ATP + H2O = L-glutaminyl-tRNA(Gln) + L-glutamate + ADP + phosphate + H(+)</text>
        <dbReference type="Rhea" id="RHEA:17521"/>
        <dbReference type="Rhea" id="RHEA-COMP:9681"/>
        <dbReference type="Rhea" id="RHEA-COMP:9684"/>
        <dbReference type="ChEBI" id="CHEBI:15377"/>
        <dbReference type="ChEBI" id="CHEBI:15378"/>
        <dbReference type="ChEBI" id="CHEBI:29985"/>
        <dbReference type="ChEBI" id="CHEBI:30616"/>
        <dbReference type="ChEBI" id="CHEBI:43474"/>
        <dbReference type="ChEBI" id="CHEBI:58359"/>
        <dbReference type="ChEBI" id="CHEBI:78520"/>
        <dbReference type="ChEBI" id="CHEBI:78521"/>
        <dbReference type="ChEBI" id="CHEBI:456216"/>
    </reaction>
</comment>
<evidence type="ECO:0000313" key="15">
    <source>
        <dbReference type="Proteomes" id="UP000528432"/>
    </source>
</evidence>
<gene>
    <name evidence="10 12" type="primary">gatB</name>
    <name evidence="12" type="ORF">HMJ28_02650</name>
    <name evidence="13" type="ORF">SAMN05216497_102119</name>
</gene>
<keyword evidence="14" id="KW-1185">Reference proteome</keyword>
<accession>A0A240AX95</accession>
<dbReference type="STRING" id="1494.SAMN05216497_102119"/>
<dbReference type="EMBL" id="FNGL01000002">
    <property type="protein sequence ID" value="SDK90691.1"/>
    <property type="molecule type" value="Genomic_DNA"/>
</dbReference>
<feature type="domain" description="Asn/Gln amidotransferase" evidence="11">
    <location>
        <begin position="326"/>
        <end position="473"/>
    </location>
</feature>
<dbReference type="SUPFAM" id="SSF55931">
    <property type="entry name" value="Glutamine synthetase/guanido kinase"/>
    <property type="match status" value="1"/>
</dbReference>
<dbReference type="InterPro" id="IPR017959">
    <property type="entry name" value="Asn/Gln-tRNA_amidoTrfase_suB/E"/>
</dbReference>
<evidence type="ECO:0000313" key="12">
    <source>
        <dbReference type="EMBL" id="NOH15303.1"/>
    </source>
</evidence>
<evidence type="ECO:0000256" key="8">
    <source>
        <dbReference type="ARBA" id="ARBA00047380"/>
    </source>
</evidence>
<dbReference type="Pfam" id="PF02934">
    <property type="entry name" value="GatB_N"/>
    <property type="match status" value="1"/>
</dbReference>
<evidence type="ECO:0000256" key="10">
    <source>
        <dbReference type="HAMAP-Rule" id="MF_00121"/>
    </source>
</evidence>
<dbReference type="FunFam" id="1.10.150.380:FF:000001">
    <property type="entry name" value="Aspartyl/glutamyl-tRNA(Asn/Gln) amidotransferase subunit B"/>
    <property type="match status" value="1"/>
</dbReference>
<organism evidence="12 15">
    <name type="scientific">Clostridium cochlearium</name>
    <dbReference type="NCBI Taxonomy" id="1494"/>
    <lineage>
        <taxon>Bacteria</taxon>
        <taxon>Bacillati</taxon>
        <taxon>Bacillota</taxon>
        <taxon>Clostridia</taxon>
        <taxon>Eubacteriales</taxon>
        <taxon>Clostridiaceae</taxon>
        <taxon>Clostridium</taxon>
    </lineage>
</organism>
<dbReference type="InterPro" id="IPR017958">
    <property type="entry name" value="Gln-tRNA_amidoTrfase_suB_CS"/>
</dbReference>
<dbReference type="NCBIfam" id="TIGR00133">
    <property type="entry name" value="gatB"/>
    <property type="match status" value="1"/>
</dbReference>
<evidence type="ECO:0000256" key="5">
    <source>
        <dbReference type="ARBA" id="ARBA00022840"/>
    </source>
</evidence>
<dbReference type="OrthoDB" id="9804078at2"/>
<dbReference type="InterPro" id="IPR003789">
    <property type="entry name" value="Asn/Gln_tRNA_amidoTrase-B-like"/>
</dbReference>
<dbReference type="Gene3D" id="1.10.10.410">
    <property type="match status" value="1"/>
</dbReference>
<protein>
    <recommendedName>
        <fullName evidence="10">Aspartyl/glutamyl-tRNA(Asn/Gln) amidotransferase subunit B</fullName>
        <shortName evidence="10">Asp/Glu-ADT subunit B</shortName>
        <ecNumber evidence="10">6.3.5.-</ecNumber>
    </recommendedName>
</protein>
<comment type="catalytic activity">
    <reaction evidence="8 10">
        <text>L-aspartyl-tRNA(Asn) + L-glutamine + ATP + H2O = L-asparaginyl-tRNA(Asn) + L-glutamate + ADP + phosphate + 2 H(+)</text>
        <dbReference type="Rhea" id="RHEA:14513"/>
        <dbReference type="Rhea" id="RHEA-COMP:9674"/>
        <dbReference type="Rhea" id="RHEA-COMP:9677"/>
        <dbReference type="ChEBI" id="CHEBI:15377"/>
        <dbReference type="ChEBI" id="CHEBI:15378"/>
        <dbReference type="ChEBI" id="CHEBI:29985"/>
        <dbReference type="ChEBI" id="CHEBI:30616"/>
        <dbReference type="ChEBI" id="CHEBI:43474"/>
        <dbReference type="ChEBI" id="CHEBI:58359"/>
        <dbReference type="ChEBI" id="CHEBI:78515"/>
        <dbReference type="ChEBI" id="CHEBI:78516"/>
        <dbReference type="ChEBI" id="CHEBI:456216"/>
    </reaction>
</comment>
<evidence type="ECO:0000256" key="1">
    <source>
        <dbReference type="ARBA" id="ARBA00005306"/>
    </source>
</evidence>
<dbReference type="PROSITE" id="PS01234">
    <property type="entry name" value="GATB"/>
    <property type="match status" value="1"/>
</dbReference>
<dbReference type="InterPro" id="IPR042114">
    <property type="entry name" value="GatB_C_1"/>
</dbReference>
<dbReference type="EC" id="6.3.5.-" evidence="10"/>
<dbReference type="EMBL" id="JABFIF010000002">
    <property type="protein sequence ID" value="NOH15303.1"/>
    <property type="molecule type" value="Genomic_DNA"/>
</dbReference>
<comment type="caution">
    <text evidence="12">The sequence shown here is derived from an EMBL/GenBank/DDBJ whole genome shotgun (WGS) entry which is preliminary data.</text>
</comment>
<evidence type="ECO:0000256" key="3">
    <source>
        <dbReference type="ARBA" id="ARBA00022598"/>
    </source>
</evidence>
<dbReference type="PANTHER" id="PTHR11659:SF0">
    <property type="entry name" value="GLUTAMYL-TRNA(GLN) AMIDOTRANSFERASE SUBUNIT B, MITOCHONDRIAL"/>
    <property type="match status" value="1"/>
</dbReference>
<proteinExistence type="inferred from homology"/>
<evidence type="ECO:0000256" key="2">
    <source>
        <dbReference type="ARBA" id="ARBA00011123"/>
    </source>
</evidence>
<dbReference type="GO" id="GO:0050567">
    <property type="term" value="F:glutaminyl-tRNA synthase (glutamine-hydrolyzing) activity"/>
    <property type="evidence" value="ECO:0007669"/>
    <property type="project" value="UniProtKB-UniRule"/>
</dbReference>
<comment type="function">
    <text evidence="7 10">Allows the formation of correctly charged Asn-tRNA(Asn) or Gln-tRNA(Gln) through the transamidation of misacylated Asp-tRNA(Asn) or Glu-tRNA(Gln) in organisms which lack either or both of asparaginyl-tRNA or glutaminyl-tRNA synthetases. The reaction takes place in the presence of glutamine and ATP through an activated phospho-Asp-tRNA(Asn) or phospho-Glu-tRNA(Gln).</text>
</comment>
<dbReference type="GO" id="GO:0005524">
    <property type="term" value="F:ATP binding"/>
    <property type="evidence" value="ECO:0007669"/>
    <property type="project" value="UniProtKB-KW"/>
</dbReference>
<dbReference type="SUPFAM" id="SSF89095">
    <property type="entry name" value="GatB/YqeY motif"/>
    <property type="match status" value="1"/>
</dbReference>
<sequence>MDFESVIGLEVHAELSTKTKIYCGCTTEFGGKPNTHVCPICLGLPGSLPQLNKKVVDYAIKAGLALNCEINKSSRLDRKNYFYPDCPKNYQITQDELPICKNGYIEIELENGEKKRVGIERIHIEEDAGKLLHTKAGTLVDFNRAGVPLIEIVSNPDMSSPEEASQYLQKLRSILSSIGVSDCKMEEGSLRCDANVSVKPRGDKKLGVRTEIKNMNSFKSLEKAVAYEIERHIELIQKGEKLQQETRRWDETNNVTIAMRSKEEANDYRYFPEGDSVAIKIDDEYIEEIRATIPELPHEKAERFVEEFKIPKYDASVLTLTMEMANFFEETAKLSGDAKAASNWLMGDISRLLNEQGMVVEDLKFTPVQLSELIKLISSGTISNNIGKKVIEEMFNTGKSPKVIVEEKGLVQNNDEGAILEVVKKIIDENPQSIEDYRNGKKRVLGFLVGLVMKETRGKANPKIVNKLINEEVNKLV</sequence>
<dbReference type="InterPro" id="IPR014746">
    <property type="entry name" value="Gln_synth/guanido_kin_cat_dom"/>
</dbReference>
<dbReference type="InterPro" id="IPR018027">
    <property type="entry name" value="Asn/Gln_amidotransferase"/>
</dbReference>
<dbReference type="Proteomes" id="UP000198811">
    <property type="component" value="Unassembled WGS sequence"/>
</dbReference>
<evidence type="ECO:0000256" key="4">
    <source>
        <dbReference type="ARBA" id="ARBA00022741"/>
    </source>
</evidence>
<dbReference type="GO" id="GO:0006412">
    <property type="term" value="P:translation"/>
    <property type="evidence" value="ECO:0007669"/>
    <property type="project" value="UniProtKB-UniRule"/>
</dbReference>
<evidence type="ECO:0000313" key="14">
    <source>
        <dbReference type="Proteomes" id="UP000198811"/>
    </source>
</evidence>
<dbReference type="Pfam" id="PF02637">
    <property type="entry name" value="GatB_Yqey"/>
    <property type="match status" value="1"/>
</dbReference>
<dbReference type="FunFam" id="1.10.10.410:FF:000001">
    <property type="entry name" value="Aspartyl/glutamyl-tRNA(Asn/Gln) amidotransferase subunit B"/>
    <property type="match status" value="1"/>
</dbReference>
<keyword evidence="3 10" id="KW-0436">Ligase</keyword>
<evidence type="ECO:0000313" key="13">
    <source>
        <dbReference type="EMBL" id="SDK90691.1"/>
    </source>
</evidence>
<dbReference type="Gene3D" id="1.10.150.380">
    <property type="entry name" value="GatB domain, N-terminal subdomain"/>
    <property type="match status" value="1"/>
</dbReference>
<evidence type="ECO:0000256" key="7">
    <source>
        <dbReference type="ARBA" id="ARBA00024799"/>
    </source>
</evidence>
<dbReference type="NCBIfam" id="NF004012">
    <property type="entry name" value="PRK05477.1-2"/>
    <property type="match status" value="1"/>
</dbReference>
<dbReference type="GO" id="GO:0016740">
    <property type="term" value="F:transferase activity"/>
    <property type="evidence" value="ECO:0007669"/>
    <property type="project" value="UniProtKB-KW"/>
</dbReference>
<comment type="similarity">
    <text evidence="1 10">Belongs to the GatB/GatE family. GatB subfamily.</text>
</comment>
<evidence type="ECO:0000256" key="6">
    <source>
        <dbReference type="ARBA" id="ARBA00022917"/>
    </source>
</evidence>
<dbReference type="Proteomes" id="UP000528432">
    <property type="component" value="Unassembled WGS sequence"/>
</dbReference>
<dbReference type="GO" id="GO:0070681">
    <property type="term" value="P:glutaminyl-tRNAGln biosynthesis via transamidation"/>
    <property type="evidence" value="ECO:0007669"/>
    <property type="project" value="TreeGrafter"/>
</dbReference>
<dbReference type="PANTHER" id="PTHR11659">
    <property type="entry name" value="GLUTAMYL-TRNA GLN AMIDOTRANSFERASE SUBUNIT B MITOCHONDRIAL AND PROKARYOTIC PET112-RELATED"/>
    <property type="match status" value="1"/>
</dbReference>
<reference evidence="13 14" key="1">
    <citation type="submission" date="2016-10" db="EMBL/GenBank/DDBJ databases">
        <authorList>
            <person name="Varghese N."/>
            <person name="Submissions S."/>
        </authorList>
    </citation>
    <scope>NUCLEOTIDE SEQUENCE [LARGE SCALE GENOMIC DNA]</scope>
    <source>
        <strain evidence="13 14">NLAE-zl-C224</strain>
    </source>
</reference>
<dbReference type="AlphaFoldDB" id="A0A240AX95"/>
<reference evidence="12 15" key="2">
    <citation type="submission" date="2020-05" db="EMBL/GenBank/DDBJ databases">
        <title>Draft genome sequence of Clostridium cochlearium strain AGROS13 isolated from a sheep dairy farm in New Zealand.</title>
        <authorList>
            <person name="Gupta T.B."/>
            <person name="Jauregui R."/>
            <person name="Risson A.N."/>
            <person name="Brightwell G."/>
            <person name="Maclean P."/>
        </authorList>
    </citation>
    <scope>NUCLEOTIDE SEQUENCE [LARGE SCALE GENOMIC DNA]</scope>
    <source>
        <strain evidence="12 15">AGROS13</strain>
    </source>
</reference>
<dbReference type="InterPro" id="IPR004413">
    <property type="entry name" value="GatB"/>
</dbReference>
<keyword evidence="5 10" id="KW-0067">ATP-binding</keyword>
<dbReference type="HAMAP" id="MF_00121">
    <property type="entry name" value="GatB"/>
    <property type="match status" value="1"/>
</dbReference>